<name>A0A139IQQ4_9PEZI</name>
<evidence type="ECO:0008006" key="3">
    <source>
        <dbReference type="Google" id="ProtNLM"/>
    </source>
</evidence>
<dbReference type="EMBL" id="LFZO01000028">
    <property type="protein sequence ID" value="KXT16930.1"/>
    <property type="molecule type" value="Genomic_DNA"/>
</dbReference>
<reference evidence="1 2" key="1">
    <citation type="submission" date="2015-07" db="EMBL/GenBank/DDBJ databases">
        <title>Comparative genomics of the Sigatoka disease complex on banana suggests a link between parallel evolutionary changes in Pseudocercospora fijiensis and Pseudocercospora eumusae and increased virulence on the banana host.</title>
        <authorList>
            <person name="Chang T.-C."/>
            <person name="Salvucci A."/>
            <person name="Crous P.W."/>
            <person name="Stergiopoulos I."/>
        </authorList>
    </citation>
    <scope>NUCLEOTIDE SEQUENCE [LARGE SCALE GENOMIC DNA]</scope>
    <source>
        <strain evidence="1 2">CBS 116634</strain>
    </source>
</reference>
<dbReference type="InterPro" id="IPR011009">
    <property type="entry name" value="Kinase-like_dom_sf"/>
</dbReference>
<proteinExistence type="predicted"/>
<evidence type="ECO:0000313" key="1">
    <source>
        <dbReference type="EMBL" id="KXT16930.1"/>
    </source>
</evidence>
<accession>A0A139IQQ4</accession>
<dbReference type="OrthoDB" id="3648735at2759"/>
<evidence type="ECO:0000313" key="2">
    <source>
        <dbReference type="Proteomes" id="UP000073492"/>
    </source>
</evidence>
<dbReference type="SUPFAM" id="SSF56112">
    <property type="entry name" value="Protein kinase-like (PK-like)"/>
    <property type="match status" value="1"/>
</dbReference>
<keyword evidence="2" id="KW-1185">Reference proteome</keyword>
<comment type="caution">
    <text evidence="1">The sequence shown here is derived from an EMBL/GenBank/DDBJ whole genome shotgun (WGS) entry which is preliminary data.</text>
</comment>
<sequence>MLNLSPTWSPCFSYHAKPALAIEAVSSSYEVVCVLRRDVYYGLEPYGPHLPALDRDRAFMRPKVKKDVPGQWKWRACLGEGGGGFASAWLRLDDKGNMIDRMAVKEVLLGENKSQWNDHSHWEADMAKRIPREHAIPEHLTRSPESTNIVKPIAHSVHPKYRIIRLYSEYCSLNSLKVLVELYRGHNRDMRREHGKHVFV</sequence>
<protein>
    <recommendedName>
        <fullName evidence="3">Protein kinase domain-containing protein</fullName>
    </recommendedName>
</protein>
<dbReference type="Proteomes" id="UP000073492">
    <property type="component" value="Unassembled WGS sequence"/>
</dbReference>
<gene>
    <name evidence="1" type="ORF">AC579_4731</name>
</gene>
<dbReference type="AlphaFoldDB" id="A0A139IQQ4"/>
<organism evidence="1 2">
    <name type="scientific">Pseudocercospora musae</name>
    <dbReference type="NCBI Taxonomy" id="113226"/>
    <lineage>
        <taxon>Eukaryota</taxon>
        <taxon>Fungi</taxon>
        <taxon>Dikarya</taxon>
        <taxon>Ascomycota</taxon>
        <taxon>Pezizomycotina</taxon>
        <taxon>Dothideomycetes</taxon>
        <taxon>Dothideomycetidae</taxon>
        <taxon>Mycosphaerellales</taxon>
        <taxon>Mycosphaerellaceae</taxon>
        <taxon>Pseudocercospora</taxon>
    </lineage>
</organism>